<dbReference type="Proteomes" id="UP001595528">
    <property type="component" value="Unassembled WGS sequence"/>
</dbReference>
<evidence type="ECO:0000313" key="3">
    <source>
        <dbReference type="Proteomes" id="UP001595528"/>
    </source>
</evidence>
<accession>A0ABV7L2L9</accession>
<dbReference type="InterPro" id="IPR013230">
    <property type="entry name" value="Peptidase_M15A_C"/>
</dbReference>
<reference evidence="3" key="1">
    <citation type="journal article" date="2019" name="Int. J. Syst. Evol. Microbiol.">
        <title>The Global Catalogue of Microorganisms (GCM) 10K type strain sequencing project: providing services to taxonomists for standard genome sequencing and annotation.</title>
        <authorList>
            <consortium name="The Broad Institute Genomics Platform"/>
            <consortium name="The Broad Institute Genome Sequencing Center for Infectious Disease"/>
            <person name="Wu L."/>
            <person name="Ma J."/>
        </authorList>
    </citation>
    <scope>NUCLEOTIDE SEQUENCE [LARGE SCALE GENOMIC DNA]</scope>
    <source>
        <strain evidence="3">KCTC 42964</strain>
    </source>
</reference>
<dbReference type="GO" id="GO:0004180">
    <property type="term" value="F:carboxypeptidase activity"/>
    <property type="evidence" value="ECO:0007669"/>
    <property type="project" value="UniProtKB-KW"/>
</dbReference>
<dbReference type="Gene3D" id="3.30.1380.10">
    <property type="match status" value="1"/>
</dbReference>
<comment type="caution">
    <text evidence="2">The sequence shown here is derived from an EMBL/GenBank/DDBJ whole genome shotgun (WGS) entry which is preliminary data.</text>
</comment>
<proteinExistence type="predicted"/>
<protein>
    <submittedName>
        <fullName evidence="2">D-Ala-D-Ala carboxypeptidase family metallohydrolase</fullName>
    </submittedName>
</protein>
<gene>
    <name evidence="2" type="ORF">ACFOGJ_16260</name>
</gene>
<dbReference type="EMBL" id="JBHRTR010000028">
    <property type="protein sequence ID" value="MFC3228799.1"/>
    <property type="molecule type" value="Genomic_DNA"/>
</dbReference>
<keyword evidence="2" id="KW-0378">Hydrolase</keyword>
<keyword evidence="2" id="KW-0645">Protease</keyword>
<dbReference type="SUPFAM" id="SSF55166">
    <property type="entry name" value="Hedgehog/DD-peptidase"/>
    <property type="match status" value="1"/>
</dbReference>
<name>A0ABV7L2L9_9PROT</name>
<dbReference type="Pfam" id="PF08291">
    <property type="entry name" value="Peptidase_M15_3"/>
    <property type="match status" value="1"/>
</dbReference>
<sequence>MMILRSEYARPHFRWDELRCRGCNGSCSYSVDGKPLANPTERSLDKLEALRVALGVPLHLNSASRCPLHNARVGGAPLSQHRATSTLQSTAFDIMLTKGIDKWELIRAAEEVGFGGIGVNYRSFVHVDDRGHKARW</sequence>
<dbReference type="InterPro" id="IPR009045">
    <property type="entry name" value="Zn_M74/Hedgehog-like"/>
</dbReference>
<dbReference type="RefSeq" id="WP_379902554.1">
    <property type="nucleotide sequence ID" value="NZ_JBHRTR010000028.1"/>
</dbReference>
<organism evidence="2 3">
    <name type="scientific">Marinibaculum pumilum</name>
    <dbReference type="NCBI Taxonomy" id="1766165"/>
    <lineage>
        <taxon>Bacteria</taxon>
        <taxon>Pseudomonadati</taxon>
        <taxon>Pseudomonadota</taxon>
        <taxon>Alphaproteobacteria</taxon>
        <taxon>Rhodospirillales</taxon>
        <taxon>Rhodospirillaceae</taxon>
        <taxon>Marinibaculum</taxon>
    </lineage>
</organism>
<feature type="domain" description="Peptidase M15A C-terminal" evidence="1">
    <location>
        <begin position="12"/>
        <end position="128"/>
    </location>
</feature>
<keyword evidence="2" id="KW-0121">Carboxypeptidase</keyword>
<evidence type="ECO:0000313" key="2">
    <source>
        <dbReference type="EMBL" id="MFC3228799.1"/>
    </source>
</evidence>
<evidence type="ECO:0000259" key="1">
    <source>
        <dbReference type="Pfam" id="PF08291"/>
    </source>
</evidence>
<keyword evidence="3" id="KW-1185">Reference proteome</keyword>